<dbReference type="InterPro" id="IPR029058">
    <property type="entry name" value="AB_hydrolase_fold"/>
</dbReference>
<dbReference type="AlphaFoldDB" id="A0A8C0XWV8"/>
<dbReference type="PANTHER" id="PTHR11005">
    <property type="entry name" value="LYSOSOMAL ACID LIPASE-RELATED"/>
    <property type="match status" value="1"/>
</dbReference>
<proteinExistence type="predicted"/>
<protein>
    <submittedName>
        <fullName evidence="1">Uncharacterized protein</fullName>
    </submittedName>
</protein>
<name>A0A8C0XWV8_CASCN</name>
<gene>
    <name evidence="1" type="primary">LOC109701754</name>
</gene>
<dbReference type="SUPFAM" id="SSF53474">
    <property type="entry name" value="alpha/beta-Hydrolases"/>
    <property type="match status" value="1"/>
</dbReference>
<organism evidence="1">
    <name type="scientific">Castor canadensis</name>
    <name type="common">American beaver</name>
    <dbReference type="NCBI Taxonomy" id="51338"/>
    <lineage>
        <taxon>Eukaryota</taxon>
        <taxon>Metazoa</taxon>
        <taxon>Chordata</taxon>
        <taxon>Craniata</taxon>
        <taxon>Vertebrata</taxon>
        <taxon>Euteleostomi</taxon>
        <taxon>Mammalia</taxon>
        <taxon>Eutheria</taxon>
        <taxon>Euarchontoglires</taxon>
        <taxon>Glires</taxon>
        <taxon>Rodentia</taxon>
        <taxon>Castorimorpha</taxon>
        <taxon>Castoridae</taxon>
        <taxon>Castor</taxon>
    </lineage>
</organism>
<evidence type="ECO:0000313" key="1">
    <source>
        <dbReference type="Ensembl" id="ENSCCNP00000029827.1"/>
    </source>
</evidence>
<sequence>NYKMGRICQIGILFEALFGDKMFYSHTLFDQFIATKVCNQKIFYPVCSKLLFTITGYDPKNLNMSRLDVYMAHSSAGTSVQNMLHWAQAVNSGQFQAYDWGNPYENMIHFHKLTPPLYNVTKMEVPTAIWSGGQDVVADAKDTENLLPKIANLIYYKMIPYYNHMDFYLGQDAPWEIYQDLIGMMEEYLQN</sequence>
<dbReference type="Gene3D" id="3.40.50.1820">
    <property type="entry name" value="alpha/beta hydrolase"/>
    <property type="match status" value="1"/>
</dbReference>
<accession>A0A8C0XWV8</accession>
<reference evidence="1" key="1">
    <citation type="submission" date="2023-09" db="UniProtKB">
        <authorList>
            <consortium name="Ensembl"/>
        </authorList>
    </citation>
    <scope>IDENTIFICATION</scope>
</reference>
<dbReference type="Ensembl" id="ENSCCNT00000037609.1">
    <property type="protein sequence ID" value="ENSCCNP00000029827.1"/>
    <property type="gene ID" value="ENSCCNG00000028606.1"/>
</dbReference>